<evidence type="ECO:0000313" key="3">
    <source>
        <dbReference type="Proteomes" id="UP000199459"/>
    </source>
</evidence>
<dbReference type="Proteomes" id="UP000199459">
    <property type="component" value="Unassembled WGS sequence"/>
</dbReference>
<proteinExistence type="predicted"/>
<reference evidence="2 3" key="1">
    <citation type="submission" date="2016-10" db="EMBL/GenBank/DDBJ databases">
        <authorList>
            <person name="de Groot N.N."/>
        </authorList>
    </citation>
    <scope>NUCLEOTIDE SEQUENCE [LARGE SCALE GENOMIC DNA]</scope>
    <source>
        <strain evidence="2 3">Nm22</strain>
    </source>
</reference>
<dbReference type="PANTHER" id="PTHR47197:SF3">
    <property type="entry name" value="DIHYDRO-HEME D1 DEHYDROGENASE"/>
    <property type="match status" value="1"/>
</dbReference>
<dbReference type="EMBL" id="FOCP01000012">
    <property type="protein sequence ID" value="SEN28170.1"/>
    <property type="molecule type" value="Genomic_DNA"/>
</dbReference>
<accession>A0A1H8F980</accession>
<dbReference type="Gene3D" id="2.130.10.10">
    <property type="entry name" value="YVTN repeat-like/Quinoprotein amine dehydrogenase"/>
    <property type="match status" value="1"/>
</dbReference>
<name>A0A1H8F980_9PROT</name>
<feature type="chain" id="PRO_5011497353" description="Methanethiol oxidase" evidence="1">
    <location>
        <begin position="29"/>
        <end position="463"/>
    </location>
</feature>
<organism evidence="2 3">
    <name type="scientific">Nitrosomonas marina</name>
    <dbReference type="NCBI Taxonomy" id="917"/>
    <lineage>
        <taxon>Bacteria</taxon>
        <taxon>Pseudomonadati</taxon>
        <taxon>Pseudomonadota</taxon>
        <taxon>Betaproteobacteria</taxon>
        <taxon>Nitrosomonadales</taxon>
        <taxon>Nitrosomonadaceae</taxon>
        <taxon>Nitrosomonas</taxon>
    </lineage>
</organism>
<dbReference type="SUPFAM" id="SSF51004">
    <property type="entry name" value="C-terminal (heme d1) domain of cytochrome cd1-nitrite reductase"/>
    <property type="match status" value="2"/>
</dbReference>
<dbReference type="RefSeq" id="WP_245738893.1">
    <property type="nucleotide sequence ID" value="NZ_FOCP01000012.1"/>
</dbReference>
<dbReference type="InterPro" id="IPR011048">
    <property type="entry name" value="Haem_d1_sf"/>
</dbReference>
<evidence type="ECO:0000256" key="1">
    <source>
        <dbReference type="SAM" id="SignalP"/>
    </source>
</evidence>
<feature type="signal peptide" evidence="1">
    <location>
        <begin position="1"/>
        <end position="28"/>
    </location>
</feature>
<dbReference type="InterPro" id="IPR051200">
    <property type="entry name" value="Host-pathogen_enzymatic-act"/>
</dbReference>
<evidence type="ECO:0000313" key="2">
    <source>
        <dbReference type="EMBL" id="SEN28170.1"/>
    </source>
</evidence>
<dbReference type="InterPro" id="IPR015943">
    <property type="entry name" value="WD40/YVTN_repeat-like_dom_sf"/>
</dbReference>
<dbReference type="PROSITE" id="PS51257">
    <property type="entry name" value="PROKAR_LIPOPROTEIN"/>
    <property type="match status" value="1"/>
</dbReference>
<sequence length="463" mass="51765">MISKIKPGHMASLTAACMLAFSASTLSAQETEFDGDNEVHFRSNNYSGNHNQAVYNEHLQPVVTAIDYHTRVIYLFNYENDKLIIIDPLTSINGWPGDIPLQHTAVLPEGDMIYITSDNTENHPSYVIALKVLDIDWNAGTVSLNLESLMVADSPNTPAELPFVEPVNDVQNVPNWLIGRGTQIHGNTLLPYSDFMYMTEFTSDRVRVVDLKTNQLASVDPIAIPGYTEQTHGINFNRSGTVGLGTGYFFDNSMIDVYKPNRETGELQVVGQIMLGNEKRHAAFTHFVYWLDERFAVTASMQFDKTSLTPDTTRKIIPPSVWLLDTVEGTATKIIRHTKRVNGRGVFRSPSDLAVVNGKLYLAEEDSLDYEFGEDGYISVWDLTDRYNPRFIKRMKPGHELPQGYSVAHTISPTPDNRYLIVASWVSGYVLKIDTVTDQVVKQWGPEDGLVQPHGIFAAGGTR</sequence>
<dbReference type="PANTHER" id="PTHR47197">
    <property type="entry name" value="PROTEIN NIRF"/>
    <property type="match status" value="1"/>
</dbReference>
<dbReference type="STRING" id="917.SAMN05216326_10945"/>
<dbReference type="AlphaFoldDB" id="A0A1H8F980"/>
<keyword evidence="1" id="KW-0732">Signal</keyword>
<evidence type="ECO:0008006" key="4">
    <source>
        <dbReference type="Google" id="ProtNLM"/>
    </source>
</evidence>
<gene>
    <name evidence="2" type="ORF">SAMN05216325_11254</name>
</gene>
<protein>
    <recommendedName>
        <fullName evidence="4">Methanethiol oxidase</fullName>
    </recommendedName>
</protein>